<proteinExistence type="predicted"/>
<keyword evidence="1" id="KW-1133">Transmembrane helix</keyword>
<feature type="transmembrane region" description="Helical" evidence="1">
    <location>
        <begin position="59"/>
        <end position="79"/>
    </location>
</feature>
<feature type="transmembrane region" description="Helical" evidence="1">
    <location>
        <begin position="16"/>
        <end position="39"/>
    </location>
</feature>
<feature type="transmembrane region" description="Helical" evidence="1">
    <location>
        <begin position="100"/>
        <end position="125"/>
    </location>
</feature>
<dbReference type="Proteomes" id="UP000266389">
    <property type="component" value="Unassembled WGS sequence"/>
</dbReference>
<comment type="caution">
    <text evidence="2">The sequence shown here is derived from an EMBL/GenBank/DDBJ whole genome shotgun (WGS) entry which is preliminary data.</text>
</comment>
<evidence type="ECO:0000313" key="2">
    <source>
        <dbReference type="EMBL" id="RFM24727.1"/>
    </source>
</evidence>
<keyword evidence="1" id="KW-0472">Membrane</keyword>
<name>A0A395M1S8_9BACT</name>
<evidence type="ECO:0000256" key="1">
    <source>
        <dbReference type="SAM" id="Phobius"/>
    </source>
</evidence>
<keyword evidence="1" id="KW-0812">Transmembrane</keyword>
<sequence length="179" mass="19506">MTKGFTTSARENRLSLWVSVSFLWGTIFYISSILILGVISDYSGGYFHPALSDSVKAYVFYALLIFVVAIGGYFGNKLYDPTGEKRQQRINAVTAGMREQVFVSFVGSIATSFVFGLMTALAFWFSHLTFNIAFDMPLHTVLIGSLANILAGIVGSLLTGLVFLVLKATGRFPTSEVAS</sequence>
<reference evidence="2 3" key="1">
    <citation type="journal article" date="2011" name="ISME J.">
        <title>Community ecology of hot spring cyanobacterial mats: predominant populations and their functional potential.</title>
        <authorList>
            <person name="Klatt C.G."/>
            <person name="Wood J.M."/>
            <person name="Rusch D.B."/>
            <person name="Bateson M.M."/>
            <person name="Hamamura N."/>
            <person name="Heidelberg J.F."/>
            <person name="Grossman A.R."/>
            <person name="Bhaya D."/>
            <person name="Cohan F.M."/>
            <person name="Kuhl M."/>
            <person name="Bryant D.A."/>
            <person name="Ward D.M."/>
        </authorList>
    </citation>
    <scope>NUCLEOTIDE SEQUENCE [LARGE SCALE GENOMIC DNA]</scope>
    <source>
        <strain evidence="2">OS</strain>
    </source>
</reference>
<protein>
    <submittedName>
        <fullName evidence="2">Uncharacterized protein</fullName>
    </submittedName>
</protein>
<dbReference type="AlphaFoldDB" id="A0A395M1S8"/>
<dbReference type="EMBL" id="PHFL01000028">
    <property type="protein sequence ID" value="RFM24727.1"/>
    <property type="molecule type" value="Genomic_DNA"/>
</dbReference>
<accession>A0A395M1S8</accession>
<organism evidence="2 3">
    <name type="scientific">Candidatus Thermochlorobacter aerophilus</name>
    <dbReference type="NCBI Taxonomy" id="1868324"/>
    <lineage>
        <taxon>Bacteria</taxon>
        <taxon>Pseudomonadati</taxon>
        <taxon>Chlorobiota</taxon>
        <taxon>Chlorobiia</taxon>
        <taxon>Chlorobiales</taxon>
        <taxon>Candidatus Thermochlorobacteriaceae</taxon>
        <taxon>Candidatus Thermochlorobacter</taxon>
    </lineage>
</organism>
<feature type="transmembrane region" description="Helical" evidence="1">
    <location>
        <begin position="145"/>
        <end position="166"/>
    </location>
</feature>
<gene>
    <name evidence="2" type="ORF">D0433_04340</name>
</gene>
<evidence type="ECO:0000313" key="3">
    <source>
        <dbReference type="Proteomes" id="UP000266389"/>
    </source>
</evidence>